<sequence length="432" mass="44919">MRPSRLLAGGAAVALLTGTAACGAEALEPKLALRDAAGAFAESRTGGLELSIASSVEDVRAFAAAADPTASSAGMTDDELRRLLSASLEFSYDLGADRESETDDAGSVVVRIGDLAAGELRVVEQMVYARADVDGLVEEFPDLQEGIDSFRAELAGAEGTEPAPPELQAPATAFLDGDWVSLDVEAYLEQLEAMAGGQDAAVGSTGPAPASDELRDLLGGALEDAVTSVERRESDEIGDHVVAQIDLRAAYASLREELPGLLAGTDAEVMADSMPPVSEVPDRRIEVSFWLRDGELRRVELDLAQFLEEPAGSLVLRADVLPERRISAPDDAVELDFAALVAAAPAGGEPLEVDAHTLATWVDADLWSVADQDGGLPSVQYLPEVLPYYEGLAPDLSVTAVGERVQVSAGGGTVCLTVSADGSGEDVTDGPC</sequence>
<reference evidence="2 3" key="1">
    <citation type="submission" date="2019-07" db="EMBL/GenBank/DDBJ databases">
        <title>Genomic Encyclopedia of Archaeal and Bacterial Type Strains, Phase II (KMG-II): from individual species to whole genera.</title>
        <authorList>
            <person name="Goeker M."/>
        </authorList>
    </citation>
    <scope>NUCLEOTIDE SEQUENCE [LARGE SCALE GENOMIC DNA]</scope>
    <source>
        <strain evidence="2 3">DSM 46842</strain>
    </source>
</reference>
<accession>A0A5S5D3P3</accession>
<dbReference type="Proteomes" id="UP000322499">
    <property type="component" value="Unassembled WGS sequence"/>
</dbReference>
<name>A0A5S5D3P3_9ACTN</name>
<keyword evidence="1" id="KW-0732">Signal</keyword>
<keyword evidence="3" id="KW-1185">Reference proteome</keyword>
<dbReference type="RefSeq" id="WP_166531139.1">
    <property type="nucleotide sequence ID" value="NZ_VNHW01000001.1"/>
</dbReference>
<evidence type="ECO:0000313" key="3">
    <source>
        <dbReference type="Proteomes" id="UP000322499"/>
    </source>
</evidence>
<comment type="caution">
    <text evidence="2">The sequence shown here is derived from an EMBL/GenBank/DDBJ whole genome shotgun (WGS) entry which is preliminary data.</text>
</comment>
<proteinExistence type="predicted"/>
<feature type="chain" id="PRO_5024302031" description="Lipoprotein" evidence="1">
    <location>
        <begin position="27"/>
        <end position="432"/>
    </location>
</feature>
<feature type="signal peptide" evidence="1">
    <location>
        <begin position="1"/>
        <end position="26"/>
    </location>
</feature>
<evidence type="ECO:0008006" key="4">
    <source>
        <dbReference type="Google" id="ProtNLM"/>
    </source>
</evidence>
<evidence type="ECO:0000256" key="1">
    <source>
        <dbReference type="SAM" id="SignalP"/>
    </source>
</evidence>
<evidence type="ECO:0000313" key="2">
    <source>
        <dbReference type="EMBL" id="TYP90345.1"/>
    </source>
</evidence>
<dbReference type="AlphaFoldDB" id="A0A5S5D3P3"/>
<gene>
    <name evidence="2" type="ORF">BD833_10163</name>
</gene>
<dbReference type="PROSITE" id="PS51257">
    <property type="entry name" value="PROKAR_LIPOPROTEIN"/>
    <property type="match status" value="1"/>
</dbReference>
<dbReference type="EMBL" id="VNHW01000001">
    <property type="protein sequence ID" value="TYP90345.1"/>
    <property type="molecule type" value="Genomic_DNA"/>
</dbReference>
<protein>
    <recommendedName>
        <fullName evidence="4">Lipoprotein</fullName>
    </recommendedName>
</protein>
<organism evidence="2 3">
    <name type="scientific">Blastococcus xanthinilyticus</name>
    <dbReference type="NCBI Taxonomy" id="1564164"/>
    <lineage>
        <taxon>Bacteria</taxon>
        <taxon>Bacillati</taxon>
        <taxon>Actinomycetota</taxon>
        <taxon>Actinomycetes</taxon>
        <taxon>Geodermatophilales</taxon>
        <taxon>Geodermatophilaceae</taxon>
        <taxon>Blastococcus</taxon>
    </lineage>
</organism>